<dbReference type="Pfam" id="PF00534">
    <property type="entry name" value="Glycos_transf_1"/>
    <property type="match status" value="1"/>
</dbReference>
<dbReference type="Proteomes" id="UP000465062">
    <property type="component" value="Chromosome"/>
</dbReference>
<sequence>MKQDQTLILLTSRFPYSPGEEFIYNELMTLSQKFKHILIVPTNQECWNRDEPHGRELPANVKVHIIKSETINPKVRKVKGLLSGLTSPSVRSWYKRDIQNAKKFGLKGKFKLYKWVVDAYQIRKKLDLIENSISQNAVFYSYWLTPAAAALAMWKEDNPKITAVSRVHGGDLYWERHAMPYLPVQKDVIQSLDKIFSISDNGKKYLKERFPGISDNIEVSRLGTKGVELSNTDEALSSQSPIKMVSVSYLKGVKRVHLIAEAIRKARVPVHWVHIGDGPEREKIQGIIDQFPEMSKGELLGSLSNDEVINALSSQRFDLFINVSESEGIPVTIMEAFSARIPVLATDVGGTSELVNSSNGWLLNKDFYPEEIAGILDKVGTSPELISQKREHAYQMWEEHYSCEKNYSEFAEKMLSIGDLRQHGN</sequence>
<organism evidence="4 5">
    <name type="scientific">Rossellomorea vietnamensis</name>
    <dbReference type="NCBI Taxonomy" id="218284"/>
    <lineage>
        <taxon>Bacteria</taxon>
        <taxon>Bacillati</taxon>
        <taxon>Bacillota</taxon>
        <taxon>Bacilli</taxon>
        <taxon>Bacillales</taxon>
        <taxon>Bacillaceae</taxon>
        <taxon>Rossellomorea</taxon>
    </lineage>
</organism>
<protein>
    <submittedName>
        <fullName evidence="4">Glycosyltransferase</fullName>
    </submittedName>
</protein>
<keyword evidence="1" id="KW-0328">Glycosyltransferase</keyword>
<dbReference type="InterPro" id="IPR001296">
    <property type="entry name" value="Glyco_trans_1"/>
</dbReference>
<evidence type="ECO:0000256" key="1">
    <source>
        <dbReference type="ARBA" id="ARBA00022676"/>
    </source>
</evidence>
<reference evidence="4 5" key="1">
    <citation type="submission" date="2019-06" db="EMBL/GenBank/DDBJ databases">
        <title>An operon consisting of a P-type ATPase gene and a transcriptional regular gene given the different cadmium resistance in Bacillus vietamensis 151-6 and Bacillus marisflavi 151-25.</title>
        <authorList>
            <person name="Yu X."/>
        </authorList>
    </citation>
    <scope>NUCLEOTIDE SEQUENCE [LARGE SCALE GENOMIC DNA]</scope>
    <source>
        <strain evidence="4 5">151-6</strain>
    </source>
</reference>
<dbReference type="GO" id="GO:0016757">
    <property type="term" value="F:glycosyltransferase activity"/>
    <property type="evidence" value="ECO:0007669"/>
    <property type="project" value="UniProtKB-KW"/>
</dbReference>
<name>A0A6I6UVK9_9BACI</name>
<evidence type="ECO:0000256" key="2">
    <source>
        <dbReference type="ARBA" id="ARBA00022679"/>
    </source>
</evidence>
<dbReference type="Gene3D" id="3.40.50.2000">
    <property type="entry name" value="Glycogen Phosphorylase B"/>
    <property type="match status" value="2"/>
</dbReference>
<dbReference type="PANTHER" id="PTHR12526">
    <property type="entry name" value="GLYCOSYLTRANSFERASE"/>
    <property type="match status" value="1"/>
</dbReference>
<dbReference type="RefSeq" id="WP_159363051.1">
    <property type="nucleotide sequence ID" value="NZ_CP047394.1"/>
</dbReference>
<dbReference type="SUPFAM" id="SSF53756">
    <property type="entry name" value="UDP-Glycosyltransferase/glycogen phosphorylase"/>
    <property type="match status" value="1"/>
</dbReference>
<dbReference type="PANTHER" id="PTHR12526:SF629">
    <property type="entry name" value="TEICHURONIC ACID BIOSYNTHESIS GLYCOSYLTRANSFERASE TUAH-RELATED"/>
    <property type="match status" value="1"/>
</dbReference>
<dbReference type="AlphaFoldDB" id="A0A6I6UVK9"/>
<proteinExistence type="predicted"/>
<evidence type="ECO:0000313" key="4">
    <source>
        <dbReference type="EMBL" id="QHE63373.1"/>
    </source>
</evidence>
<dbReference type="EMBL" id="CP047394">
    <property type="protein sequence ID" value="QHE63373.1"/>
    <property type="molecule type" value="Genomic_DNA"/>
</dbReference>
<dbReference type="KEGG" id="bvq:FHE72_22065"/>
<keyword evidence="2 4" id="KW-0808">Transferase</keyword>
<gene>
    <name evidence="4" type="ORF">FHE72_22065</name>
</gene>
<accession>A0A6I6UVK9</accession>
<evidence type="ECO:0000259" key="3">
    <source>
        <dbReference type="Pfam" id="PF00534"/>
    </source>
</evidence>
<evidence type="ECO:0000313" key="5">
    <source>
        <dbReference type="Proteomes" id="UP000465062"/>
    </source>
</evidence>
<feature type="domain" description="Glycosyl transferase family 1" evidence="3">
    <location>
        <begin position="239"/>
        <end position="394"/>
    </location>
</feature>